<gene>
    <name evidence="1" type="ORF">FRC98_17455</name>
</gene>
<keyword evidence="2" id="KW-1185">Reference proteome</keyword>
<organism evidence="1 2">
    <name type="scientific">Lujinxingia vulgaris</name>
    <dbReference type="NCBI Taxonomy" id="2600176"/>
    <lineage>
        <taxon>Bacteria</taxon>
        <taxon>Deltaproteobacteria</taxon>
        <taxon>Bradymonadales</taxon>
        <taxon>Lujinxingiaceae</taxon>
        <taxon>Lujinxingia</taxon>
    </lineage>
</organism>
<dbReference type="RefSeq" id="WP_146982716.1">
    <property type="nucleotide sequence ID" value="NZ_VOSM01000011.1"/>
</dbReference>
<evidence type="ECO:0000313" key="2">
    <source>
        <dbReference type="Proteomes" id="UP000321412"/>
    </source>
</evidence>
<protein>
    <submittedName>
        <fullName evidence="1">Uncharacterized protein</fullName>
    </submittedName>
</protein>
<accession>A0A5C6WZB8</accession>
<comment type="caution">
    <text evidence="1">The sequence shown here is derived from an EMBL/GenBank/DDBJ whole genome shotgun (WGS) entry which is preliminary data.</text>
</comment>
<sequence length="86" mass="9907">MDEEAKNRYLASPQKMELLMRDRSFRQIEEERRERLLRAIARLPGARELVGDDAFNAALDEAVTNEALSPLSDDERALICGYLKVR</sequence>
<dbReference type="AlphaFoldDB" id="A0A5C6WZB8"/>
<proteinExistence type="predicted"/>
<name>A0A5C6WZB8_9DELT</name>
<reference evidence="1 2" key="1">
    <citation type="submission" date="2019-08" db="EMBL/GenBank/DDBJ databases">
        <title>Bradymonadales sp. TMQ4.</title>
        <authorList>
            <person name="Liang Q."/>
        </authorList>
    </citation>
    <scope>NUCLEOTIDE SEQUENCE [LARGE SCALE GENOMIC DNA]</scope>
    <source>
        <strain evidence="1 2">TMQ4</strain>
    </source>
</reference>
<dbReference type="EMBL" id="VOSM01000011">
    <property type="protein sequence ID" value="TXD34909.1"/>
    <property type="molecule type" value="Genomic_DNA"/>
</dbReference>
<dbReference type="Proteomes" id="UP000321412">
    <property type="component" value="Unassembled WGS sequence"/>
</dbReference>
<evidence type="ECO:0000313" key="1">
    <source>
        <dbReference type="EMBL" id="TXD34909.1"/>
    </source>
</evidence>
<dbReference type="OrthoDB" id="5521249at2"/>